<evidence type="ECO:0000256" key="1">
    <source>
        <dbReference type="SAM" id="MobiDB-lite"/>
    </source>
</evidence>
<dbReference type="InterPro" id="IPR051704">
    <property type="entry name" value="FAD_aromatic-hydroxylase"/>
</dbReference>
<dbReference type="PANTHER" id="PTHR46865:SF2">
    <property type="entry name" value="MONOOXYGENASE"/>
    <property type="match status" value="1"/>
</dbReference>
<dbReference type="PRINTS" id="PR00420">
    <property type="entry name" value="RNGMNOXGNASE"/>
</dbReference>
<feature type="region of interest" description="Disordered" evidence="1">
    <location>
        <begin position="333"/>
        <end position="376"/>
    </location>
</feature>
<dbReference type="GO" id="GO:0004497">
    <property type="term" value="F:monooxygenase activity"/>
    <property type="evidence" value="ECO:0007669"/>
    <property type="project" value="UniProtKB-KW"/>
</dbReference>
<dbReference type="SUPFAM" id="SSF51905">
    <property type="entry name" value="FAD/NAD(P)-binding domain"/>
    <property type="match status" value="1"/>
</dbReference>
<reference evidence="3 4" key="1">
    <citation type="submission" date="2024-09" db="EMBL/GenBank/DDBJ databases">
        <authorList>
            <person name="Sun Q."/>
            <person name="Mori K."/>
        </authorList>
    </citation>
    <scope>NUCLEOTIDE SEQUENCE [LARGE SCALE GENOMIC DNA]</scope>
    <source>
        <strain evidence="3 4">TBRC 3947</strain>
    </source>
</reference>
<dbReference type="Pfam" id="PF01494">
    <property type="entry name" value="FAD_binding_3"/>
    <property type="match status" value="1"/>
</dbReference>
<dbReference type="InterPro" id="IPR036188">
    <property type="entry name" value="FAD/NAD-bd_sf"/>
</dbReference>
<evidence type="ECO:0000313" key="4">
    <source>
        <dbReference type="Proteomes" id="UP001589867"/>
    </source>
</evidence>
<accession>A0ABV6MAI9</accession>
<dbReference type="Gene3D" id="3.50.50.60">
    <property type="entry name" value="FAD/NAD(P)-binding domain"/>
    <property type="match status" value="1"/>
</dbReference>
<evidence type="ECO:0000259" key="2">
    <source>
        <dbReference type="Pfam" id="PF01494"/>
    </source>
</evidence>
<feature type="compositionally biased region" description="Basic and acidic residues" evidence="1">
    <location>
        <begin position="333"/>
        <end position="346"/>
    </location>
</feature>
<dbReference type="Proteomes" id="UP001589867">
    <property type="component" value="Unassembled WGS sequence"/>
</dbReference>
<proteinExistence type="predicted"/>
<feature type="domain" description="FAD-binding" evidence="2">
    <location>
        <begin position="2"/>
        <end position="332"/>
    </location>
</feature>
<gene>
    <name evidence="3" type="ORF">ACFFIA_28400</name>
</gene>
<keyword evidence="3" id="KW-0560">Oxidoreductase</keyword>
<protein>
    <submittedName>
        <fullName evidence="3">FAD-dependent monooxygenase</fullName>
    </submittedName>
</protein>
<dbReference type="InterPro" id="IPR002938">
    <property type="entry name" value="FAD-bd"/>
</dbReference>
<dbReference type="Gene3D" id="3.30.9.10">
    <property type="entry name" value="D-Amino Acid Oxidase, subunit A, domain 2"/>
    <property type="match status" value="1"/>
</dbReference>
<sequence length="376" mass="41234">MKVLVSGASMAGLSAAYWFSRHGADVTVVELCDGLRRGGAPIDVRGEALGTAARMGILDAARQQIVPPTEPGTVLDSDGRPVATIDLTWFANETADDIEITRDRLNDLLFAAAQPNADFRFGVSIAQMADEAAVEVRFTDGYKETFDLVVGADGLHSSTRRMTFGAESAFLVHQGFYVALANLNPDESWQQAMYSVPGLMAAVRDVGDGPLAYILVRSDEIDYDYRNLDQQRRIVTDFLDRGGAWELPRLREAFADDQTEGFYFDSLAQIRMPRWTRGRVALIGDAAHCASLLSGMGTSLALTAAEYLAEEVARTPGSLPAAYERYEKRQRPLVDKAQESVAEHGEMMVPGSDEELERRNDLLRQLAAQHASPTRP</sequence>
<dbReference type="PANTHER" id="PTHR46865">
    <property type="entry name" value="OXIDOREDUCTASE-RELATED"/>
    <property type="match status" value="1"/>
</dbReference>
<keyword evidence="4" id="KW-1185">Reference proteome</keyword>
<name>A0ABV6MAI9_9ACTN</name>
<dbReference type="EMBL" id="JBHLUH010000060">
    <property type="protein sequence ID" value="MFC0531574.1"/>
    <property type="molecule type" value="Genomic_DNA"/>
</dbReference>
<comment type="caution">
    <text evidence="3">The sequence shown here is derived from an EMBL/GenBank/DDBJ whole genome shotgun (WGS) entry which is preliminary data.</text>
</comment>
<organism evidence="3 4">
    <name type="scientific">Phytohabitans kaempferiae</name>
    <dbReference type="NCBI Taxonomy" id="1620943"/>
    <lineage>
        <taxon>Bacteria</taxon>
        <taxon>Bacillati</taxon>
        <taxon>Actinomycetota</taxon>
        <taxon>Actinomycetes</taxon>
        <taxon>Micromonosporales</taxon>
        <taxon>Micromonosporaceae</taxon>
    </lineage>
</organism>
<keyword evidence="3" id="KW-0503">Monooxygenase</keyword>
<dbReference type="RefSeq" id="WP_377256213.1">
    <property type="nucleotide sequence ID" value="NZ_JBHLUH010000060.1"/>
</dbReference>
<evidence type="ECO:0000313" key="3">
    <source>
        <dbReference type="EMBL" id="MFC0531574.1"/>
    </source>
</evidence>